<dbReference type="HOGENOM" id="CLU_938792_0_0_2"/>
<proteinExistence type="predicted"/>
<dbReference type="Pfam" id="PF08241">
    <property type="entry name" value="Methyltransf_11"/>
    <property type="match status" value="1"/>
</dbReference>
<dbReference type="EMBL" id="CP003243">
    <property type="protein sequence ID" value="AFD00703.1"/>
    <property type="molecule type" value="Genomic_DNA"/>
</dbReference>
<dbReference type="InterPro" id="IPR029063">
    <property type="entry name" value="SAM-dependent_MTases_sf"/>
</dbReference>
<dbReference type="CDD" id="cd02440">
    <property type="entry name" value="AdoMet_MTases"/>
    <property type="match status" value="1"/>
</dbReference>
<organism evidence="2 3">
    <name type="scientific">Methanocella conradii (strain DSM 24694 / JCM 17849 / CGMCC 1.5162 / HZ254)</name>
    <dbReference type="NCBI Taxonomy" id="1041930"/>
    <lineage>
        <taxon>Archaea</taxon>
        <taxon>Methanobacteriati</taxon>
        <taxon>Methanobacteriota</taxon>
        <taxon>Stenosarchaea group</taxon>
        <taxon>Methanomicrobia</taxon>
        <taxon>Methanocellales</taxon>
        <taxon>Methanocellaceae</taxon>
        <taxon>Methanocella</taxon>
    </lineage>
</organism>
<dbReference type="RefSeq" id="WP_014406534.1">
    <property type="nucleotide sequence ID" value="NC_017034.1"/>
</dbReference>
<dbReference type="GO" id="GO:0008757">
    <property type="term" value="F:S-adenosylmethionine-dependent methyltransferase activity"/>
    <property type="evidence" value="ECO:0007669"/>
    <property type="project" value="InterPro"/>
</dbReference>
<feature type="domain" description="Methyltransferase type 11" evidence="1">
    <location>
        <begin position="61"/>
        <end position="153"/>
    </location>
</feature>
<sequence length="296" mass="33068">MAEKPLFVVEASKREHAAAYDEASDIYDTYEGLFFPYLFGRIHGLLKERFMPLLPAGARVLDVGCGTGQQTRLFKENGYEVVGIDISEGLVRVASRKMGEGICLVSDACKLPFPDATFDAISSAGSTVNHIPDYPRFFEEAGRVLKPGGYLFLESDNKWKPDILWGMASALAGDPLGYHETASEVIDHVKRPIHEGYPYIFPLTYDDSKVKLLRLRAFTLHELRRELEGVGCEVIAVYGAHSLTNLIPSTVMLKDRPGRFTKALFSMLKVVEDRAYDKWPINRIGMSIMVIAKKVS</sequence>
<keyword evidence="2" id="KW-0489">Methyltransferase</keyword>
<dbReference type="Gene3D" id="3.40.50.150">
    <property type="entry name" value="Vaccinia Virus protein VP39"/>
    <property type="match status" value="1"/>
</dbReference>
<keyword evidence="2" id="KW-0808">Transferase</keyword>
<dbReference type="GO" id="GO:0032259">
    <property type="term" value="P:methylation"/>
    <property type="evidence" value="ECO:0007669"/>
    <property type="project" value="UniProtKB-KW"/>
</dbReference>
<dbReference type="Proteomes" id="UP000005233">
    <property type="component" value="Chromosome"/>
</dbReference>
<dbReference type="STRING" id="1041930.Mtc_1963"/>
<dbReference type="PANTHER" id="PTHR43591:SF24">
    <property type="entry name" value="2-METHOXY-6-POLYPRENYL-1,4-BENZOQUINOL METHYLASE, MITOCHONDRIAL"/>
    <property type="match status" value="1"/>
</dbReference>
<evidence type="ECO:0000313" key="3">
    <source>
        <dbReference type="Proteomes" id="UP000005233"/>
    </source>
</evidence>
<dbReference type="PANTHER" id="PTHR43591">
    <property type="entry name" value="METHYLTRANSFERASE"/>
    <property type="match status" value="1"/>
</dbReference>
<dbReference type="AlphaFoldDB" id="H8I656"/>
<dbReference type="eggNOG" id="arCOG01774">
    <property type="taxonomic scope" value="Archaea"/>
</dbReference>
<accession>H8I656</accession>
<keyword evidence="3" id="KW-1185">Reference proteome</keyword>
<dbReference type="SUPFAM" id="SSF53335">
    <property type="entry name" value="S-adenosyl-L-methionine-dependent methyltransferases"/>
    <property type="match status" value="1"/>
</dbReference>
<name>H8I656_METCZ</name>
<keyword evidence="2" id="KW-0830">Ubiquinone</keyword>
<dbReference type="InterPro" id="IPR013216">
    <property type="entry name" value="Methyltransf_11"/>
</dbReference>
<reference evidence="2 3" key="1">
    <citation type="journal article" date="2012" name="J. Bacteriol.">
        <title>Complete genome sequence of a thermophilic methanogen, Methanocella conradii HZ254, isolated from Chinese rice field soil.</title>
        <authorList>
            <person name="Lu Z."/>
            <person name="Lu Y."/>
        </authorList>
    </citation>
    <scope>NUCLEOTIDE SEQUENCE [LARGE SCALE GENOMIC DNA]</scope>
    <source>
        <strain evidence="3">DSM 24694 / JCM 17849 / CGMCC 1.5162 / HZ254</strain>
    </source>
</reference>
<dbReference type="OrthoDB" id="8915at2157"/>
<dbReference type="KEGG" id="mez:Mtc_1963"/>
<dbReference type="GeneID" id="11972114"/>
<evidence type="ECO:0000259" key="1">
    <source>
        <dbReference type="Pfam" id="PF08241"/>
    </source>
</evidence>
<gene>
    <name evidence="2" type="ordered locus">Mtc_1963</name>
</gene>
<evidence type="ECO:0000313" key="2">
    <source>
        <dbReference type="EMBL" id="AFD00703.1"/>
    </source>
</evidence>
<protein>
    <submittedName>
        <fullName evidence="2">Methylase involved in ubiquinone/menaquinone biosynthesis</fullName>
    </submittedName>
</protein>